<sequence length="734" mass="80487">MDTVRACPAEILSAIAAKASEGEPLYWAAADLTSSGHYQKGWLVATPKAVHLIIDGRLSNSVERTNAVQFEARVMTGSGVFLVTGAHESRALAWFSRGHAPDHQRLAAVLGAGPPPSPREQSAAADGLLPVQRGGFARDWVAEPLRNPRATLIRLLAFLQPHSGSLALALGLFAVANLLTLLIPQFMRILIDDWLVPRNIEPVPVIGLIGAMAGTYILRTLVVIGRNRTVARLSGDLIHDLRQTVFASLQQMPLRYIADKPPGDVLNRVTVDTANLRRFLQRWGTDGVSQITLFLLLCAITFSQDWRLALLTVSTMPLVVLMAIAVWRIARWMERTHHRLHDRIGSLVHDTLAGIRVVKAFRQEPAELARYRHWTARKYVIDVRNQKIWRTMGPSIDFALRLGELFVLLAGGALVLAGELTPGELVQFAAYVVLLVEPMAWMGQVPQRLVEALTSAERIFEAMDQKDDLPVPPNPERPDVQGGVNFEGVGFAYRPGEPVLDGFTLDIAPGEMIGLVGASGAGKSTVANLLLRLYDVSTGRITVDGVDLRELDPEVHRRHMGVVLQDPFLFSGTIAENIGYALPEASRADIVAAAGIAQAHDFITAFPDGYDTLVGERGQRLSGGERQRISIARAVLHNPRILILDEATSALDLETEARIHTALAALTEGRTVIAIAHRLATLSRADRLVVLDRGRILETGTHRELMEARSRYWAMVQAQRVLAESRTLSAIQED</sequence>
<dbReference type="GO" id="GO:0016887">
    <property type="term" value="F:ATP hydrolysis activity"/>
    <property type="evidence" value="ECO:0007669"/>
    <property type="project" value="InterPro"/>
</dbReference>
<evidence type="ECO:0000256" key="5">
    <source>
        <dbReference type="ARBA" id="ARBA00022989"/>
    </source>
</evidence>
<dbReference type="PANTHER" id="PTHR43394">
    <property type="entry name" value="ATP-DEPENDENT PERMEASE MDL1, MITOCHONDRIAL"/>
    <property type="match status" value="1"/>
</dbReference>
<gene>
    <name evidence="10" type="ORF">F4Y08_13225</name>
</gene>
<evidence type="ECO:0000256" key="2">
    <source>
        <dbReference type="ARBA" id="ARBA00022692"/>
    </source>
</evidence>
<dbReference type="InterPro" id="IPR039421">
    <property type="entry name" value="Type_1_exporter"/>
</dbReference>
<dbReference type="GO" id="GO:0005886">
    <property type="term" value="C:plasma membrane"/>
    <property type="evidence" value="ECO:0007669"/>
    <property type="project" value="UniProtKB-SubCell"/>
</dbReference>
<protein>
    <submittedName>
        <fullName evidence="10">ABC transporter ATP-binding protein</fullName>
    </submittedName>
</protein>
<dbReference type="InterPro" id="IPR027417">
    <property type="entry name" value="P-loop_NTPase"/>
</dbReference>
<evidence type="ECO:0000256" key="6">
    <source>
        <dbReference type="ARBA" id="ARBA00023136"/>
    </source>
</evidence>
<proteinExistence type="predicted"/>
<comment type="caution">
    <text evidence="10">The sequence shown here is derived from an EMBL/GenBank/DDBJ whole genome shotgun (WGS) entry which is preliminary data.</text>
</comment>
<keyword evidence="2 7" id="KW-0812">Transmembrane</keyword>
<evidence type="ECO:0000256" key="1">
    <source>
        <dbReference type="ARBA" id="ARBA00004651"/>
    </source>
</evidence>
<keyword evidence="4 10" id="KW-0067">ATP-binding</keyword>
<evidence type="ECO:0000313" key="10">
    <source>
        <dbReference type="EMBL" id="MYD91277.1"/>
    </source>
</evidence>
<dbReference type="Pfam" id="PF00664">
    <property type="entry name" value="ABC_membrane"/>
    <property type="match status" value="1"/>
</dbReference>
<evidence type="ECO:0000259" key="9">
    <source>
        <dbReference type="PROSITE" id="PS50929"/>
    </source>
</evidence>
<accession>A0A6B1DWC0</accession>
<evidence type="ECO:0000256" key="4">
    <source>
        <dbReference type="ARBA" id="ARBA00022840"/>
    </source>
</evidence>
<organism evidence="10">
    <name type="scientific">Caldilineaceae bacterium SB0662_bin_9</name>
    <dbReference type="NCBI Taxonomy" id="2605258"/>
    <lineage>
        <taxon>Bacteria</taxon>
        <taxon>Bacillati</taxon>
        <taxon>Chloroflexota</taxon>
        <taxon>Caldilineae</taxon>
        <taxon>Caldilineales</taxon>
        <taxon>Caldilineaceae</taxon>
    </lineage>
</organism>
<dbReference type="PROSITE" id="PS50893">
    <property type="entry name" value="ABC_TRANSPORTER_2"/>
    <property type="match status" value="1"/>
</dbReference>
<feature type="transmembrane region" description="Helical" evidence="7">
    <location>
        <begin position="308"/>
        <end position="330"/>
    </location>
</feature>
<feature type="transmembrane region" description="Helical" evidence="7">
    <location>
        <begin position="398"/>
        <end position="418"/>
    </location>
</feature>
<dbReference type="PROSITE" id="PS00211">
    <property type="entry name" value="ABC_TRANSPORTER_1"/>
    <property type="match status" value="1"/>
</dbReference>
<dbReference type="SUPFAM" id="SSF52540">
    <property type="entry name" value="P-loop containing nucleoside triphosphate hydrolases"/>
    <property type="match status" value="1"/>
</dbReference>
<comment type="subcellular location">
    <subcellularLocation>
        <location evidence="1">Cell membrane</location>
        <topology evidence="1">Multi-pass membrane protein</topology>
    </subcellularLocation>
</comment>
<feature type="transmembrane region" description="Helical" evidence="7">
    <location>
        <begin position="283"/>
        <end position="302"/>
    </location>
</feature>
<dbReference type="InterPro" id="IPR036640">
    <property type="entry name" value="ABC1_TM_sf"/>
</dbReference>
<dbReference type="Gene3D" id="3.40.50.300">
    <property type="entry name" value="P-loop containing nucleotide triphosphate hydrolases"/>
    <property type="match status" value="1"/>
</dbReference>
<keyword evidence="3" id="KW-0547">Nucleotide-binding</keyword>
<feature type="domain" description="ABC transporter" evidence="8">
    <location>
        <begin position="484"/>
        <end position="718"/>
    </location>
</feature>
<dbReference type="GO" id="GO:0005524">
    <property type="term" value="F:ATP binding"/>
    <property type="evidence" value="ECO:0007669"/>
    <property type="project" value="UniProtKB-KW"/>
</dbReference>
<feature type="transmembrane region" description="Helical" evidence="7">
    <location>
        <begin position="203"/>
        <end position="224"/>
    </location>
</feature>
<keyword evidence="6 7" id="KW-0472">Membrane</keyword>
<evidence type="ECO:0000256" key="7">
    <source>
        <dbReference type="SAM" id="Phobius"/>
    </source>
</evidence>
<keyword evidence="5 7" id="KW-1133">Transmembrane helix</keyword>
<dbReference type="SMART" id="SM00382">
    <property type="entry name" value="AAA"/>
    <property type="match status" value="1"/>
</dbReference>
<feature type="transmembrane region" description="Helical" evidence="7">
    <location>
        <begin position="164"/>
        <end position="183"/>
    </location>
</feature>
<dbReference type="InterPro" id="IPR011527">
    <property type="entry name" value="ABC1_TM_dom"/>
</dbReference>
<dbReference type="EMBL" id="VXPY01000094">
    <property type="protein sequence ID" value="MYD91277.1"/>
    <property type="molecule type" value="Genomic_DNA"/>
</dbReference>
<name>A0A6B1DWC0_9CHLR</name>
<feature type="domain" description="ABC transmembrane type-1" evidence="9">
    <location>
        <begin position="167"/>
        <end position="451"/>
    </location>
</feature>
<dbReference type="InterPro" id="IPR003439">
    <property type="entry name" value="ABC_transporter-like_ATP-bd"/>
</dbReference>
<dbReference type="Gene3D" id="1.20.1560.10">
    <property type="entry name" value="ABC transporter type 1, transmembrane domain"/>
    <property type="match status" value="1"/>
</dbReference>
<reference evidence="10" key="1">
    <citation type="submission" date="2019-09" db="EMBL/GenBank/DDBJ databases">
        <title>Characterisation of the sponge microbiome using genome-centric metagenomics.</title>
        <authorList>
            <person name="Engelberts J.P."/>
            <person name="Robbins S.J."/>
            <person name="De Goeij J.M."/>
            <person name="Aranda M."/>
            <person name="Bell S.C."/>
            <person name="Webster N.S."/>
        </authorList>
    </citation>
    <scope>NUCLEOTIDE SEQUENCE</scope>
    <source>
        <strain evidence="10">SB0662_bin_9</strain>
    </source>
</reference>
<dbReference type="InterPro" id="IPR003593">
    <property type="entry name" value="AAA+_ATPase"/>
</dbReference>
<dbReference type="SUPFAM" id="SSF90123">
    <property type="entry name" value="ABC transporter transmembrane region"/>
    <property type="match status" value="1"/>
</dbReference>
<dbReference type="Pfam" id="PF00005">
    <property type="entry name" value="ABC_tran"/>
    <property type="match status" value="1"/>
</dbReference>
<dbReference type="PROSITE" id="PS50929">
    <property type="entry name" value="ABC_TM1F"/>
    <property type="match status" value="1"/>
</dbReference>
<dbReference type="PANTHER" id="PTHR43394:SF1">
    <property type="entry name" value="ATP-BINDING CASSETTE SUB-FAMILY B MEMBER 10, MITOCHONDRIAL"/>
    <property type="match status" value="1"/>
</dbReference>
<dbReference type="FunFam" id="3.40.50.300:FF:000218">
    <property type="entry name" value="Multidrug ABC transporter ATP-binding protein"/>
    <property type="match status" value="1"/>
</dbReference>
<evidence type="ECO:0000259" key="8">
    <source>
        <dbReference type="PROSITE" id="PS50893"/>
    </source>
</evidence>
<dbReference type="InterPro" id="IPR017871">
    <property type="entry name" value="ABC_transporter-like_CS"/>
</dbReference>
<evidence type="ECO:0000256" key="3">
    <source>
        <dbReference type="ARBA" id="ARBA00022741"/>
    </source>
</evidence>
<dbReference type="GO" id="GO:0015421">
    <property type="term" value="F:ABC-type oligopeptide transporter activity"/>
    <property type="evidence" value="ECO:0007669"/>
    <property type="project" value="TreeGrafter"/>
</dbReference>
<dbReference type="AlphaFoldDB" id="A0A6B1DWC0"/>